<comment type="caution">
    <text evidence="1">The sequence shown here is derived from an EMBL/GenBank/DDBJ whole genome shotgun (WGS) entry which is preliminary data.</text>
</comment>
<evidence type="ECO:0000313" key="1">
    <source>
        <dbReference type="EMBL" id="MBM2623501.1"/>
    </source>
</evidence>
<evidence type="ECO:0000313" key="2">
    <source>
        <dbReference type="Proteomes" id="UP000632138"/>
    </source>
</evidence>
<gene>
    <name evidence="1" type="ORF">JIG36_49210</name>
</gene>
<dbReference type="RefSeq" id="WP_203383844.1">
    <property type="nucleotide sequence ID" value="NZ_JAENHP010000036.1"/>
</dbReference>
<organism evidence="1 2">
    <name type="scientific">Paractinoplanes ovalisporus</name>
    <dbReference type="NCBI Taxonomy" id="2810368"/>
    <lineage>
        <taxon>Bacteria</taxon>
        <taxon>Bacillati</taxon>
        <taxon>Actinomycetota</taxon>
        <taxon>Actinomycetes</taxon>
        <taxon>Micromonosporales</taxon>
        <taxon>Micromonosporaceae</taxon>
        <taxon>Paractinoplanes</taxon>
    </lineage>
</organism>
<keyword evidence="2" id="KW-1185">Reference proteome</keyword>
<proteinExistence type="predicted"/>
<evidence type="ECO:0008006" key="3">
    <source>
        <dbReference type="Google" id="ProtNLM"/>
    </source>
</evidence>
<reference evidence="1 2" key="1">
    <citation type="submission" date="2021-01" db="EMBL/GenBank/DDBJ databases">
        <title>Actinoplanes sp. nov. LDG1-06 isolated from lichen.</title>
        <authorList>
            <person name="Saeng-In P."/>
            <person name="Phongsopitanun W."/>
            <person name="Kanchanasin P."/>
            <person name="Yuki M."/>
            <person name="Kudo T."/>
            <person name="Ohkuma M."/>
            <person name="Tanasupawat S."/>
        </authorList>
    </citation>
    <scope>NUCLEOTIDE SEQUENCE [LARGE SCALE GENOMIC DNA]</scope>
    <source>
        <strain evidence="1 2">LDG1-06</strain>
    </source>
</reference>
<sequence>MDHDDKLLADLRRIAGSVDGPPASVLEAARAAFLTRDLDAEIAHLVADSRGPAAFEQVRAAPEDPAQGHWLLSFSGGGVQIDLEVESDAGALRLVGMLSGEPVEECALRTESGSHPVTVDELGRFVVEGLAPGPIRMFCRLAGGRRVTTRWIRI</sequence>
<dbReference type="Proteomes" id="UP000632138">
    <property type="component" value="Unassembled WGS sequence"/>
</dbReference>
<protein>
    <recommendedName>
        <fullName evidence="3">SCP2 domain-containing protein</fullName>
    </recommendedName>
</protein>
<dbReference type="EMBL" id="JAENHP010000036">
    <property type="protein sequence ID" value="MBM2623501.1"/>
    <property type="molecule type" value="Genomic_DNA"/>
</dbReference>
<accession>A0ABS2AUL6</accession>
<name>A0ABS2AUL6_9ACTN</name>